<name>A0A4R2GMP1_9BACT</name>
<proteinExistence type="predicted"/>
<gene>
    <name evidence="1" type="ORF">EV194_101123</name>
</gene>
<keyword evidence="2" id="KW-1185">Reference proteome</keyword>
<comment type="caution">
    <text evidence="1">The sequence shown here is derived from an EMBL/GenBank/DDBJ whole genome shotgun (WGS) entry which is preliminary data.</text>
</comment>
<protein>
    <submittedName>
        <fullName evidence="1">Uncharacterized protein</fullName>
    </submittedName>
</protein>
<organism evidence="1 2">
    <name type="scientific">Natronoflexus pectinivorans</name>
    <dbReference type="NCBI Taxonomy" id="682526"/>
    <lineage>
        <taxon>Bacteria</taxon>
        <taxon>Pseudomonadati</taxon>
        <taxon>Bacteroidota</taxon>
        <taxon>Bacteroidia</taxon>
        <taxon>Marinilabiliales</taxon>
        <taxon>Marinilabiliaceae</taxon>
        <taxon>Natronoflexus</taxon>
    </lineage>
</organism>
<reference evidence="1 2" key="1">
    <citation type="submission" date="2019-03" db="EMBL/GenBank/DDBJ databases">
        <title>Genomic Encyclopedia of Type Strains, Phase IV (KMG-IV): sequencing the most valuable type-strain genomes for metagenomic binning, comparative biology and taxonomic classification.</title>
        <authorList>
            <person name="Goeker M."/>
        </authorList>
    </citation>
    <scope>NUCLEOTIDE SEQUENCE [LARGE SCALE GENOMIC DNA]</scope>
    <source>
        <strain evidence="1 2">DSM 24179</strain>
    </source>
</reference>
<dbReference type="EMBL" id="SLWK01000001">
    <property type="protein sequence ID" value="TCO10493.1"/>
    <property type="molecule type" value="Genomic_DNA"/>
</dbReference>
<evidence type="ECO:0000313" key="2">
    <source>
        <dbReference type="Proteomes" id="UP000295221"/>
    </source>
</evidence>
<sequence length="51" mass="5923">MTGNKAILHIINHVGIFHNPYLKSNIRVYNMFYKLNLNSHSVSSAKFKTIF</sequence>
<evidence type="ECO:0000313" key="1">
    <source>
        <dbReference type="EMBL" id="TCO10493.1"/>
    </source>
</evidence>
<accession>A0A4R2GMP1</accession>
<dbReference type="AlphaFoldDB" id="A0A4R2GMP1"/>
<dbReference type="Proteomes" id="UP000295221">
    <property type="component" value="Unassembled WGS sequence"/>
</dbReference>